<comment type="caution">
    <text evidence="2">The sequence shown here is derived from an EMBL/GenBank/DDBJ whole genome shotgun (WGS) entry which is preliminary data.</text>
</comment>
<dbReference type="Gene3D" id="2.60.120.10">
    <property type="entry name" value="Jelly Rolls"/>
    <property type="match status" value="1"/>
</dbReference>
<protein>
    <recommendedName>
        <fullName evidence="1">Cupin type-2 domain-containing protein</fullName>
    </recommendedName>
</protein>
<dbReference type="Pfam" id="PF07883">
    <property type="entry name" value="Cupin_2"/>
    <property type="match status" value="1"/>
</dbReference>
<evidence type="ECO:0000313" key="2">
    <source>
        <dbReference type="EMBL" id="GFG59792.1"/>
    </source>
</evidence>
<keyword evidence="3" id="KW-1185">Reference proteome</keyword>
<dbReference type="EMBL" id="BLKT01000003">
    <property type="protein sequence ID" value="GFG59792.1"/>
    <property type="molecule type" value="Genomic_DNA"/>
</dbReference>
<dbReference type="PANTHER" id="PTHR43698">
    <property type="entry name" value="RIBD C-TERMINAL DOMAIN CONTAINING PROTEIN"/>
    <property type="match status" value="1"/>
</dbReference>
<gene>
    <name evidence="2" type="ORF">MMUR_39280</name>
</gene>
<dbReference type="Proteomes" id="UP000465241">
    <property type="component" value="Unassembled WGS sequence"/>
</dbReference>
<dbReference type="InterPro" id="IPR047263">
    <property type="entry name" value="HNL-like_cupin"/>
</dbReference>
<dbReference type="InterPro" id="IPR013096">
    <property type="entry name" value="Cupin_2"/>
</dbReference>
<name>A0A7I9WPZ4_9MYCO</name>
<reference evidence="2 3" key="1">
    <citation type="journal article" date="2019" name="Emerg. Microbes Infect.">
        <title>Comprehensive subspecies identification of 175 nontuberculous mycobacteria species based on 7547 genomic profiles.</title>
        <authorList>
            <person name="Matsumoto Y."/>
            <person name="Kinjo T."/>
            <person name="Motooka D."/>
            <person name="Nabeya D."/>
            <person name="Jung N."/>
            <person name="Uechi K."/>
            <person name="Horii T."/>
            <person name="Iida T."/>
            <person name="Fujita J."/>
            <person name="Nakamura S."/>
        </authorList>
    </citation>
    <scope>NUCLEOTIDE SEQUENCE [LARGE SCALE GENOMIC DNA]</scope>
    <source>
        <strain evidence="2 3">JCM 13392</strain>
    </source>
</reference>
<dbReference type="SUPFAM" id="SSF51182">
    <property type="entry name" value="RmlC-like cupins"/>
    <property type="match status" value="1"/>
</dbReference>
<dbReference type="RefSeq" id="WP_193490220.1">
    <property type="nucleotide sequence ID" value="NZ_BAAAMC010000015.1"/>
</dbReference>
<proteinExistence type="predicted"/>
<feature type="domain" description="Cupin type-2" evidence="1">
    <location>
        <begin position="43"/>
        <end position="100"/>
    </location>
</feature>
<dbReference type="InterPro" id="IPR014710">
    <property type="entry name" value="RmlC-like_jellyroll"/>
</dbReference>
<dbReference type="InterPro" id="IPR011051">
    <property type="entry name" value="RmlC_Cupin_sf"/>
</dbReference>
<dbReference type="CDD" id="cd02233">
    <property type="entry name" value="cupin_HNL-like"/>
    <property type="match status" value="1"/>
</dbReference>
<evidence type="ECO:0000259" key="1">
    <source>
        <dbReference type="Pfam" id="PF07883"/>
    </source>
</evidence>
<dbReference type="AlphaFoldDB" id="A0A7I9WPZ4"/>
<organism evidence="2 3">
    <name type="scientific">Mycolicibacterium murale</name>
    <dbReference type="NCBI Taxonomy" id="182220"/>
    <lineage>
        <taxon>Bacteria</taxon>
        <taxon>Bacillati</taxon>
        <taxon>Actinomycetota</taxon>
        <taxon>Actinomycetes</taxon>
        <taxon>Mycobacteriales</taxon>
        <taxon>Mycobacteriaceae</taxon>
        <taxon>Mycolicibacterium</taxon>
    </lineage>
</organism>
<sequence>MDIIRGRAATQHLSARSLDTFTGTVWVDPILPVTEQGHLVASVTFAPGARTFWHSHADGQILIVTSGSGWVGNADGAVETIRAGDVVWTPPGERHWHGATRGAVITHTAISLGRPQWLHEVPDSEYGPRTEPGPS</sequence>
<accession>A0A7I9WPZ4</accession>
<evidence type="ECO:0000313" key="3">
    <source>
        <dbReference type="Proteomes" id="UP000465241"/>
    </source>
</evidence>
<dbReference type="PANTHER" id="PTHR43698:SF1">
    <property type="entry name" value="BLL4564 PROTEIN"/>
    <property type="match status" value="1"/>
</dbReference>